<organism evidence="1 2">
    <name type="scientific">Rhodomicrobium udaipurense</name>
    <dbReference type="NCBI Taxonomy" id="1202716"/>
    <lineage>
        <taxon>Bacteria</taxon>
        <taxon>Pseudomonadati</taxon>
        <taxon>Pseudomonadota</taxon>
        <taxon>Alphaproteobacteria</taxon>
        <taxon>Hyphomicrobiales</taxon>
        <taxon>Hyphomicrobiaceae</taxon>
        <taxon>Rhodomicrobium</taxon>
    </lineage>
</organism>
<evidence type="ECO:0000313" key="1">
    <source>
        <dbReference type="EMBL" id="MBJ7544170.1"/>
    </source>
</evidence>
<comment type="caution">
    <text evidence="1">The sequence shown here is derived from an EMBL/GenBank/DDBJ whole genome shotgun (WGS) entry which is preliminary data.</text>
</comment>
<protein>
    <submittedName>
        <fullName evidence="1">Uncharacterized protein</fullName>
    </submittedName>
</protein>
<name>A0A8I1GDY6_9HYPH</name>
<sequence length="74" mass="7947">TGDRVEYDLRVAGEKPGVTTSNSGPTRFVTVWADGKTEVTRFGLDATAGEVRAIRDRTLYRLPPGAKLAADAKP</sequence>
<accession>A0A8I1GDY6</accession>
<dbReference type="AlphaFoldDB" id="A0A8I1GDY6"/>
<gene>
    <name evidence="1" type="ORF">JDN41_11500</name>
</gene>
<reference evidence="1 2" key="1">
    <citation type="submission" date="2020-12" db="EMBL/GenBank/DDBJ databases">
        <title>Revised draft genomes of Rhodomicrobium vannielii ATCC 17100 and Rhodomicrobium udaipurense JA643.</title>
        <authorList>
            <person name="Conners E.M."/>
            <person name="Davenport E.J."/>
            <person name="Bose A."/>
        </authorList>
    </citation>
    <scope>NUCLEOTIDE SEQUENCE [LARGE SCALE GENOMIC DNA]</scope>
    <source>
        <strain evidence="1 2">JA643</strain>
    </source>
</reference>
<dbReference type="RefSeq" id="WP_199502458.1">
    <property type="nucleotide sequence ID" value="NZ_JAEMUK010000077.1"/>
</dbReference>
<feature type="non-terminal residue" evidence="1">
    <location>
        <position position="1"/>
    </location>
</feature>
<evidence type="ECO:0000313" key="2">
    <source>
        <dbReference type="Proteomes" id="UP000623250"/>
    </source>
</evidence>
<feature type="non-terminal residue" evidence="1">
    <location>
        <position position="74"/>
    </location>
</feature>
<dbReference type="Proteomes" id="UP000623250">
    <property type="component" value="Unassembled WGS sequence"/>
</dbReference>
<dbReference type="EMBL" id="JAEMUK010000077">
    <property type="protein sequence ID" value="MBJ7544170.1"/>
    <property type="molecule type" value="Genomic_DNA"/>
</dbReference>
<keyword evidence="2" id="KW-1185">Reference proteome</keyword>
<proteinExistence type="predicted"/>